<dbReference type="InterPro" id="IPR018534">
    <property type="entry name" value="Tet_reg_excision_RteC"/>
</dbReference>
<dbReference type="RefSeq" id="WP_290268522.1">
    <property type="nucleotide sequence ID" value="NZ_JAUFQP010000007.1"/>
</dbReference>
<evidence type="ECO:0000313" key="2">
    <source>
        <dbReference type="Proteomes" id="UP001589590"/>
    </source>
</evidence>
<dbReference type="Proteomes" id="UP001589590">
    <property type="component" value="Unassembled WGS sequence"/>
</dbReference>
<accession>A0ABV5H2E0</accession>
<gene>
    <name evidence="1" type="ORF">ACFFU1_14200</name>
</gene>
<reference evidence="1 2" key="1">
    <citation type="submission" date="2024-09" db="EMBL/GenBank/DDBJ databases">
        <authorList>
            <person name="Sun Q."/>
            <person name="Mori K."/>
        </authorList>
    </citation>
    <scope>NUCLEOTIDE SEQUENCE [LARGE SCALE GENOMIC DNA]</scope>
    <source>
        <strain evidence="1 2">CECT 8300</strain>
    </source>
</reference>
<sequence>MDYLKLYFSANEFKNSFNSDFENFKTVYEDASLQRFVKENISFYKACFENTEYIELKDGNFFIKTEFLGCNIMTEVLDMIKTPQKEINEVKRKQVNFAFESILTFLNEKLNINEQKTGSIQWHGNKTELIELTKALIENGNLKGKQEDIFKRVQEVFGTELKHIDQAITKFTYRTGSKTIFLDTLKGSFNNYIDNKAK</sequence>
<protein>
    <submittedName>
        <fullName evidence="1">RteC domain-containing protein</fullName>
    </submittedName>
</protein>
<keyword evidence="2" id="KW-1185">Reference proteome</keyword>
<dbReference type="Pfam" id="PF09357">
    <property type="entry name" value="RteC"/>
    <property type="match status" value="1"/>
</dbReference>
<comment type="caution">
    <text evidence="1">The sequence shown here is derived from an EMBL/GenBank/DDBJ whole genome shotgun (WGS) entry which is preliminary data.</text>
</comment>
<organism evidence="1 2">
    <name type="scientific">Algibacter miyuki</name>
    <dbReference type="NCBI Taxonomy" id="1306933"/>
    <lineage>
        <taxon>Bacteria</taxon>
        <taxon>Pseudomonadati</taxon>
        <taxon>Bacteroidota</taxon>
        <taxon>Flavobacteriia</taxon>
        <taxon>Flavobacteriales</taxon>
        <taxon>Flavobacteriaceae</taxon>
        <taxon>Algibacter</taxon>
    </lineage>
</organism>
<name>A0ABV5H2E0_9FLAO</name>
<dbReference type="EMBL" id="JBHMFA010000010">
    <property type="protein sequence ID" value="MFB9106054.1"/>
    <property type="molecule type" value="Genomic_DNA"/>
</dbReference>
<proteinExistence type="predicted"/>
<evidence type="ECO:0000313" key="1">
    <source>
        <dbReference type="EMBL" id="MFB9106054.1"/>
    </source>
</evidence>